<protein>
    <submittedName>
        <fullName evidence="3">Uncharacterized protein</fullName>
    </submittedName>
</protein>
<dbReference type="Gene3D" id="1.25.40.10">
    <property type="entry name" value="Tetratricopeptide repeat domain"/>
    <property type="match status" value="2"/>
</dbReference>
<dbReference type="CDD" id="cd24142">
    <property type="entry name" value="ACL4-like"/>
    <property type="match status" value="1"/>
</dbReference>
<sequence length="373" mass="41785">MAPSRPNKEAKPSPSTLLSDAETLHTVGKLQDAIPVAQQALELTGSGGDHELRALNLLGILHIETGDTDDARSFFTRAVKLDPEGTLEEKIGGGPEKFLFLAQLSEEGGSDSVQWFEKGASALRKRIQALTDLPSRTPEQTEKLSTTQSHLGSVLCSVTEVYMTDLSWEEDAEQRCEALITEAMMIAPNSAETWQTVANVRISQERYDDARGALKKSLELWQDKDPLDPAVPEFPERISLARLLLEVEMEEEALRVIQRLTSDDDQSVEAWYLGGWCLFIIGEKMRDGKHDARANGEADEWKSVWTSSRQWLAMCLKLYEAQEYEDERLGQHAVELFENINKELGPPKEGETDDWDDASGDDDDDDLDEEMKD</sequence>
<dbReference type="Proteomes" id="UP000887229">
    <property type="component" value="Unassembled WGS sequence"/>
</dbReference>
<gene>
    <name evidence="3" type="ORF">F5Z01DRAFT_449556</name>
</gene>
<evidence type="ECO:0000313" key="4">
    <source>
        <dbReference type="Proteomes" id="UP000887229"/>
    </source>
</evidence>
<keyword evidence="1" id="KW-0802">TPR repeat</keyword>
<feature type="compositionally biased region" description="Acidic residues" evidence="2">
    <location>
        <begin position="351"/>
        <end position="373"/>
    </location>
</feature>
<dbReference type="SMART" id="SM00028">
    <property type="entry name" value="TPR"/>
    <property type="match status" value="3"/>
</dbReference>
<dbReference type="RefSeq" id="XP_046120988.1">
    <property type="nucleotide sequence ID" value="XM_046259828.1"/>
</dbReference>
<feature type="repeat" description="TPR" evidence="1">
    <location>
        <begin position="52"/>
        <end position="85"/>
    </location>
</feature>
<dbReference type="GeneID" id="70290731"/>
<feature type="region of interest" description="Disordered" evidence="2">
    <location>
        <begin position="340"/>
        <end position="373"/>
    </location>
</feature>
<dbReference type="PROSITE" id="PS50293">
    <property type="entry name" value="TPR_REGION"/>
    <property type="match status" value="1"/>
</dbReference>
<organism evidence="3 4">
    <name type="scientific">Emericellopsis atlantica</name>
    <dbReference type="NCBI Taxonomy" id="2614577"/>
    <lineage>
        <taxon>Eukaryota</taxon>
        <taxon>Fungi</taxon>
        <taxon>Dikarya</taxon>
        <taxon>Ascomycota</taxon>
        <taxon>Pezizomycotina</taxon>
        <taxon>Sordariomycetes</taxon>
        <taxon>Hypocreomycetidae</taxon>
        <taxon>Hypocreales</taxon>
        <taxon>Bionectriaceae</taxon>
        <taxon>Emericellopsis</taxon>
    </lineage>
</organism>
<evidence type="ECO:0000313" key="3">
    <source>
        <dbReference type="EMBL" id="KAG9257064.1"/>
    </source>
</evidence>
<comment type="caution">
    <text evidence="3">The sequence shown here is derived from an EMBL/GenBank/DDBJ whole genome shotgun (WGS) entry which is preliminary data.</text>
</comment>
<evidence type="ECO:0000256" key="2">
    <source>
        <dbReference type="SAM" id="MobiDB-lite"/>
    </source>
</evidence>
<evidence type="ECO:0000256" key="1">
    <source>
        <dbReference type="PROSITE-ProRule" id="PRU00339"/>
    </source>
</evidence>
<keyword evidence="4" id="KW-1185">Reference proteome</keyword>
<dbReference type="AlphaFoldDB" id="A0A9P7ZRP1"/>
<dbReference type="EMBL" id="MU251246">
    <property type="protein sequence ID" value="KAG9257064.1"/>
    <property type="molecule type" value="Genomic_DNA"/>
</dbReference>
<reference evidence="3" key="1">
    <citation type="journal article" date="2021" name="IMA Fungus">
        <title>Genomic characterization of three marine fungi, including Emericellopsis atlantica sp. nov. with signatures of a generalist lifestyle and marine biomass degradation.</title>
        <authorList>
            <person name="Hagestad O.C."/>
            <person name="Hou L."/>
            <person name="Andersen J.H."/>
            <person name="Hansen E.H."/>
            <person name="Altermark B."/>
            <person name="Li C."/>
            <person name="Kuhnert E."/>
            <person name="Cox R.J."/>
            <person name="Crous P.W."/>
            <person name="Spatafora J.W."/>
            <person name="Lail K."/>
            <person name="Amirebrahimi M."/>
            <person name="Lipzen A."/>
            <person name="Pangilinan J."/>
            <person name="Andreopoulos W."/>
            <person name="Hayes R.D."/>
            <person name="Ng V."/>
            <person name="Grigoriev I.V."/>
            <person name="Jackson S.A."/>
            <person name="Sutton T.D.S."/>
            <person name="Dobson A.D.W."/>
            <person name="Rama T."/>
        </authorList>
    </citation>
    <scope>NUCLEOTIDE SEQUENCE</scope>
    <source>
        <strain evidence="3">TS7</strain>
    </source>
</reference>
<dbReference type="InterPro" id="IPR019734">
    <property type="entry name" value="TPR_rpt"/>
</dbReference>
<dbReference type="Pfam" id="PF13424">
    <property type="entry name" value="TPR_12"/>
    <property type="match status" value="1"/>
</dbReference>
<dbReference type="PROSITE" id="PS50005">
    <property type="entry name" value="TPR"/>
    <property type="match status" value="1"/>
</dbReference>
<accession>A0A9P7ZRP1</accession>
<name>A0A9P7ZRP1_9HYPO</name>
<dbReference type="OrthoDB" id="1914839at2759"/>
<dbReference type="InterPro" id="IPR011990">
    <property type="entry name" value="TPR-like_helical_dom_sf"/>
</dbReference>
<proteinExistence type="predicted"/>
<dbReference type="SUPFAM" id="SSF48452">
    <property type="entry name" value="TPR-like"/>
    <property type="match status" value="1"/>
</dbReference>